<keyword evidence="1" id="KW-0812">Transmembrane</keyword>
<sequence>MNSNLSSKPPQSKSTVWAGGAVFVWSIAYMLPHLYWALGGRVGLSLLKPGVAASSQFELINWISLPIFIVAGLVGLGFIYLGKSKILSLLLLSISVLGCSIATAHGIYGIIYRGLQIAGVIGLENRTFDIHDDMYVVWDMVIFEPWFLIEGILLAIAGWCFLKGARSRKVWLMVCILGTIVGLVTGMLGVRFA</sequence>
<feature type="transmembrane region" description="Helical" evidence="1">
    <location>
        <begin position="170"/>
        <end position="190"/>
    </location>
</feature>
<dbReference type="AlphaFoldDB" id="A0AA95MM69"/>
<accession>A0AA95MM69</accession>
<feature type="transmembrane region" description="Helical" evidence="1">
    <location>
        <begin position="59"/>
        <end position="82"/>
    </location>
</feature>
<dbReference type="Pfam" id="PF13160">
    <property type="entry name" value="DUF3995"/>
    <property type="match status" value="1"/>
</dbReference>
<gene>
    <name evidence="2" type="ORF">QNH39_24575</name>
</gene>
<feature type="transmembrane region" description="Helical" evidence="1">
    <location>
        <begin position="135"/>
        <end position="158"/>
    </location>
</feature>
<feature type="transmembrane region" description="Helical" evidence="1">
    <location>
        <begin position="16"/>
        <end position="39"/>
    </location>
</feature>
<keyword evidence="1" id="KW-0472">Membrane</keyword>
<organism evidence="2 3">
    <name type="scientific">Neobacillus novalis</name>
    <dbReference type="NCBI Taxonomy" id="220687"/>
    <lineage>
        <taxon>Bacteria</taxon>
        <taxon>Bacillati</taxon>
        <taxon>Bacillota</taxon>
        <taxon>Bacilli</taxon>
        <taxon>Bacillales</taxon>
        <taxon>Bacillaceae</taxon>
        <taxon>Neobacillus</taxon>
    </lineage>
</organism>
<proteinExistence type="predicted"/>
<keyword evidence="1" id="KW-1133">Transmembrane helix</keyword>
<protein>
    <submittedName>
        <fullName evidence="2">DUF3995 domain-containing protein</fullName>
    </submittedName>
</protein>
<dbReference type="Proteomes" id="UP001178288">
    <property type="component" value="Chromosome"/>
</dbReference>
<keyword evidence="3" id="KW-1185">Reference proteome</keyword>
<evidence type="ECO:0000313" key="3">
    <source>
        <dbReference type="Proteomes" id="UP001178288"/>
    </source>
</evidence>
<reference evidence="2" key="1">
    <citation type="submission" date="2023-05" db="EMBL/GenBank/DDBJ databases">
        <title>Comparative genomics of Bacillaceae isolates and their secondary metabolite potential.</title>
        <authorList>
            <person name="Song L."/>
            <person name="Nielsen L.J."/>
            <person name="Mohite O."/>
            <person name="Xu X."/>
            <person name="Weber T."/>
            <person name="Kovacs A.T."/>
        </authorList>
    </citation>
    <scope>NUCLEOTIDE SEQUENCE</scope>
    <source>
        <strain evidence="2">XLM17</strain>
    </source>
</reference>
<evidence type="ECO:0000256" key="1">
    <source>
        <dbReference type="SAM" id="Phobius"/>
    </source>
</evidence>
<feature type="transmembrane region" description="Helical" evidence="1">
    <location>
        <begin position="89"/>
        <end position="115"/>
    </location>
</feature>
<dbReference type="KEGG" id="nnv:QNH39_24575"/>
<dbReference type="EMBL" id="CP126114">
    <property type="protein sequence ID" value="WHY85742.1"/>
    <property type="molecule type" value="Genomic_DNA"/>
</dbReference>
<name>A0AA95MM69_9BACI</name>
<evidence type="ECO:0000313" key="2">
    <source>
        <dbReference type="EMBL" id="WHY85742.1"/>
    </source>
</evidence>
<dbReference type="RefSeq" id="WP_235845758.1">
    <property type="nucleotide sequence ID" value="NZ_CP126114.1"/>
</dbReference>
<dbReference type="InterPro" id="IPR025058">
    <property type="entry name" value="DUF3995"/>
</dbReference>